<name>A0A2H1WD83_SPOFR</name>
<dbReference type="EMBL" id="ODYU01007875">
    <property type="protein sequence ID" value="SOQ51029.1"/>
    <property type="molecule type" value="Genomic_DNA"/>
</dbReference>
<protein>
    <submittedName>
        <fullName evidence="1">SFRICE_029336</fullName>
    </submittedName>
</protein>
<organism evidence="1">
    <name type="scientific">Spodoptera frugiperda</name>
    <name type="common">Fall armyworm</name>
    <dbReference type="NCBI Taxonomy" id="7108"/>
    <lineage>
        <taxon>Eukaryota</taxon>
        <taxon>Metazoa</taxon>
        <taxon>Ecdysozoa</taxon>
        <taxon>Arthropoda</taxon>
        <taxon>Hexapoda</taxon>
        <taxon>Insecta</taxon>
        <taxon>Pterygota</taxon>
        <taxon>Neoptera</taxon>
        <taxon>Endopterygota</taxon>
        <taxon>Lepidoptera</taxon>
        <taxon>Glossata</taxon>
        <taxon>Ditrysia</taxon>
        <taxon>Noctuoidea</taxon>
        <taxon>Noctuidae</taxon>
        <taxon>Amphipyrinae</taxon>
        <taxon>Spodoptera</taxon>
    </lineage>
</organism>
<reference evidence="1" key="1">
    <citation type="submission" date="2016-07" db="EMBL/GenBank/DDBJ databases">
        <authorList>
            <person name="Bretaudeau A."/>
        </authorList>
    </citation>
    <scope>NUCLEOTIDE SEQUENCE</scope>
    <source>
        <strain evidence="1">Rice</strain>
        <tissue evidence="1">Whole body</tissue>
    </source>
</reference>
<sequence length="91" mass="9782">MRGSVTLLLNKNHPVTTPSFRDVAPSTRGKYHPMTSPALSEARRSIILLLIKNHPVLTLGFSSRTPGNPLGGQQLRIIISLTGPLCGVPSK</sequence>
<gene>
    <name evidence="1" type="ORF">SFRICE_029336</name>
</gene>
<dbReference type="AlphaFoldDB" id="A0A2H1WD83"/>
<accession>A0A2H1WD83</accession>
<evidence type="ECO:0000313" key="1">
    <source>
        <dbReference type="EMBL" id="SOQ51029.1"/>
    </source>
</evidence>
<proteinExistence type="predicted"/>